<comment type="caution">
    <text evidence="1">The sequence shown here is derived from an EMBL/GenBank/DDBJ whole genome shotgun (WGS) entry which is preliminary data.</text>
</comment>
<dbReference type="OrthoDB" id="8999651at2759"/>
<name>A0A9Q1DKZ8_CONCO</name>
<dbReference type="EMBL" id="JAFJMO010000006">
    <property type="protein sequence ID" value="KAJ8274398.1"/>
    <property type="molecule type" value="Genomic_DNA"/>
</dbReference>
<keyword evidence="2" id="KW-1185">Reference proteome</keyword>
<reference evidence="1" key="1">
    <citation type="journal article" date="2023" name="Science">
        <title>Genome structures resolve the early diversification of teleost fishes.</title>
        <authorList>
            <person name="Parey E."/>
            <person name="Louis A."/>
            <person name="Montfort J."/>
            <person name="Bouchez O."/>
            <person name="Roques C."/>
            <person name="Iampietro C."/>
            <person name="Lluch J."/>
            <person name="Castinel A."/>
            <person name="Donnadieu C."/>
            <person name="Desvignes T."/>
            <person name="Floi Bucao C."/>
            <person name="Jouanno E."/>
            <person name="Wen M."/>
            <person name="Mejri S."/>
            <person name="Dirks R."/>
            <person name="Jansen H."/>
            <person name="Henkel C."/>
            <person name="Chen W.J."/>
            <person name="Zahm M."/>
            <person name="Cabau C."/>
            <person name="Klopp C."/>
            <person name="Thompson A.W."/>
            <person name="Robinson-Rechavi M."/>
            <person name="Braasch I."/>
            <person name="Lecointre G."/>
            <person name="Bobe J."/>
            <person name="Postlethwait J.H."/>
            <person name="Berthelot C."/>
            <person name="Roest Crollius H."/>
            <person name="Guiguen Y."/>
        </authorList>
    </citation>
    <scope>NUCLEOTIDE SEQUENCE</scope>
    <source>
        <strain evidence="1">Concon-B</strain>
    </source>
</reference>
<protein>
    <submittedName>
        <fullName evidence="1">Uncharacterized protein</fullName>
    </submittedName>
</protein>
<dbReference type="Proteomes" id="UP001152803">
    <property type="component" value="Unassembled WGS sequence"/>
</dbReference>
<proteinExistence type="predicted"/>
<dbReference type="AlphaFoldDB" id="A0A9Q1DKZ8"/>
<accession>A0A9Q1DKZ8</accession>
<sequence>MLIQQTREVVIQCLIDQLGEDASALIKDFEDAGDSAVNMEELVPEVMAMYLVKKESGLVNDVGVVIEGSTVLGHLGDLSRACCYLVALT</sequence>
<evidence type="ECO:0000313" key="2">
    <source>
        <dbReference type="Proteomes" id="UP001152803"/>
    </source>
</evidence>
<gene>
    <name evidence="1" type="ORF">COCON_G00090230</name>
</gene>
<organism evidence="1 2">
    <name type="scientific">Conger conger</name>
    <name type="common">Conger eel</name>
    <name type="synonym">Muraena conger</name>
    <dbReference type="NCBI Taxonomy" id="82655"/>
    <lineage>
        <taxon>Eukaryota</taxon>
        <taxon>Metazoa</taxon>
        <taxon>Chordata</taxon>
        <taxon>Craniata</taxon>
        <taxon>Vertebrata</taxon>
        <taxon>Euteleostomi</taxon>
        <taxon>Actinopterygii</taxon>
        <taxon>Neopterygii</taxon>
        <taxon>Teleostei</taxon>
        <taxon>Anguilliformes</taxon>
        <taxon>Congridae</taxon>
        <taxon>Conger</taxon>
    </lineage>
</organism>
<evidence type="ECO:0000313" key="1">
    <source>
        <dbReference type="EMBL" id="KAJ8274398.1"/>
    </source>
</evidence>